<keyword evidence="2" id="KW-0378">Hydrolase</keyword>
<dbReference type="Gene3D" id="3.40.50.1000">
    <property type="entry name" value="HAD superfamily/HAD-like"/>
    <property type="match status" value="1"/>
</dbReference>
<comment type="caution">
    <text evidence="2">The sequence shown here is derived from an EMBL/GenBank/DDBJ whole genome shotgun (WGS) entry which is preliminary data.</text>
</comment>
<dbReference type="PANTHER" id="PTHR10000:SF8">
    <property type="entry name" value="HAD SUPERFAMILY HYDROLASE-LIKE, TYPE 3"/>
    <property type="match status" value="1"/>
</dbReference>
<feature type="domain" description="Sucrose phosphatase-like" evidence="1">
    <location>
        <begin position="23"/>
        <end position="235"/>
    </location>
</feature>
<dbReference type="NCBIfam" id="TIGR01484">
    <property type="entry name" value="HAD-SF-IIB"/>
    <property type="match status" value="1"/>
</dbReference>
<proteinExistence type="predicted"/>
<evidence type="ECO:0000313" key="2">
    <source>
        <dbReference type="EMBL" id="KST62665.1"/>
    </source>
</evidence>
<organism evidence="2 3">
    <name type="scientific">Mastigocoleus testarum BC008</name>
    <dbReference type="NCBI Taxonomy" id="371196"/>
    <lineage>
        <taxon>Bacteria</taxon>
        <taxon>Bacillati</taxon>
        <taxon>Cyanobacteriota</taxon>
        <taxon>Cyanophyceae</taxon>
        <taxon>Nostocales</taxon>
        <taxon>Hapalosiphonaceae</taxon>
        <taxon>Mastigocoleus</taxon>
    </lineage>
</organism>
<dbReference type="GO" id="GO:0016791">
    <property type="term" value="F:phosphatase activity"/>
    <property type="evidence" value="ECO:0007669"/>
    <property type="project" value="TreeGrafter"/>
</dbReference>
<reference evidence="2 3" key="1">
    <citation type="journal article" date="2015" name="Genome Announc.">
        <title>Draft Genome of the Euendolithic (true boring) Cyanobacterium Mastigocoleus testarum strain BC008.</title>
        <authorList>
            <person name="Guida B.S."/>
            <person name="Garcia-Pichel F."/>
        </authorList>
    </citation>
    <scope>NUCLEOTIDE SEQUENCE [LARGE SCALE GENOMIC DNA]</scope>
    <source>
        <strain evidence="2 3">BC008</strain>
    </source>
</reference>
<protein>
    <submittedName>
        <fullName evidence="2">HAD family hydrolase</fullName>
    </submittedName>
</protein>
<dbReference type="InterPro" id="IPR036412">
    <property type="entry name" value="HAD-like_sf"/>
</dbReference>
<gene>
    <name evidence="2" type="ORF">BC008_38200</name>
</gene>
<keyword evidence="3" id="KW-1185">Reference proteome</keyword>
<sequence length="263" mass="29152">MSEQLSVNMLLSSNHECFEKISLVATDVDGTLTREGKFTTALLQALENLAVQGIKVLILTGRSAGFVHALVSYLPIVGAVAENGGLFYPGDSEDIIQLNTISDYNEHRQALAAAFSKLQTRFPRIKESSDNRFRLTDWAFYGPDLTTKELTTLDNLCQDMGWGFTYSAVQCHIKPLGQEKAKALLQVLKQYFPEYQIEQVVTVGDSPNDESLFNQAVFPVSVGVANVLEYSKELKYQPAYVTSAYEGEGFCELAELLLKVSQN</sequence>
<dbReference type="SUPFAM" id="SSF56784">
    <property type="entry name" value="HAD-like"/>
    <property type="match status" value="1"/>
</dbReference>
<accession>A0A0V7ZDP5</accession>
<dbReference type="InterPro" id="IPR006379">
    <property type="entry name" value="HAD-SF_hydro_IIB"/>
</dbReference>
<evidence type="ECO:0000313" key="3">
    <source>
        <dbReference type="Proteomes" id="UP000053372"/>
    </source>
</evidence>
<dbReference type="GO" id="GO:0000287">
    <property type="term" value="F:magnesium ion binding"/>
    <property type="evidence" value="ECO:0007669"/>
    <property type="project" value="TreeGrafter"/>
</dbReference>
<dbReference type="Gene3D" id="3.90.1070.10">
    <property type="match status" value="1"/>
</dbReference>
<dbReference type="AlphaFoldDB" id="A0A0V7ZDP5"/>
<dbReference type="EMBL" id="LMTZ01000151">
    <property type="protein sequence ID" value="KST62665.1"/>
    <property type="molecule type" value="Genomic_DNA"/>
</dbReference>
<dbReference type="Pfam" id="PF05116">
    <property type="entry name" value="S6PP"/>
    <property type="match status" value="1"/>
</dbReference>
<dbReference type="GO" id="GO:0005829">
    <property type="term" value="C:cytosol"/>
    <property type="evidence" value="ECO:0007669"/>
    <property type="project" value="TreeGrafter"/>
</dbReference>
<dbReference type="InterPro" id="IPR006380">
    <property type="entry name" value="SPP-like_dom"/>
</dbReference>
<evidence type="ECO:0000259" key="1">
    <source>
        <dbReference type="Pfam" id="PF05116"/>
    </source>
</evidence>
<dbReference type="Proteomes" id="UP000053372">
    <property type="component" value="Unassembled WGS sequence"/>
</dbReference>
<dbReference type="InterPro" id="IPR023214">
    <property type="entry name" value="HAD_sf"/>
</dbReference>
<dbReference type="PANTHER" id="PTHR10000">
    <property type="entry name" value="PHOSPHOSERINE PHOSPHATASE"/>
    <property type="match status" value="1"/>
</dbReference>
<name>A0A0V7ZDP5_9CYAN</name>